<dbReference type="AlphaFoldDB" id="A0A913YTY3"/>
<dbReference type="Proteomes" id="UP000887567">
    <property type="component" value="Unplaced"/>
</dbReference>
<dbReference type="RefSeq" id="XP_028517982.1">
    <property type="nucleotide sequence ID" value="XM_028662181.1"/>
</dbReference>
<reference evidence="2" key="1">
    <citation type="submission" date="2022-11" db="UniProtKB">
        <authorList>
            <consortium name="EnsemblMetazoa"/>
        </authorList>
    </citation>
    <scope>IDENTIFICATION</scope>
</reference>
<feature type="region of interest" description="Disordered" evidence="1">
    <location>
        <begin position="1"/>
        <end position="52"/>
    </location>
</feature>
<dbReference type="EnsemblMetazoa" id="XM_028662181.1">
    <property type="protein sequence ID" value="XP_028517982.1"/>
    <property type="gene ID" value="LOC110249106"/>
</dbReference>
<feature type="compositionally biased region" description="Basic and acidic residues" evidence="1">
    <location>
        <begin position="22"/>
        <end position="34"/>
    </location>
</feature>
<dbReference type="GeneID" id="110249106"/>
<protein>
    <submittedName>
        <fullName evidence="2">Uncharacterized protein</fullName>
    </submittedName>
</protein>
<evidence type="ECO:0000313" key="2">
    <source>
        <dbReference type="EnsemblMetazoa" id="XP_028517982.1"/>
    </source>
</evidence>
<evidence type="ECO:0000256" key="1">
    <source>
        <dbReference type="SAM" id="MobiDB-lite"/>
    </source>
</evidence>
<evidence type="ECO:0000313" key="3">
    <source>
        <dbReference type="Proteomes" id="UP000887567"/>
    </source>
</evidence>
<accession>A0A913YTY3</accession>
<sequence length="240" mass="27755">MISDTFDILGDNSQSPNRKKRLREETSDDKEAVEKRKKLPKNVDQSTPKEESCADKPKTEFVAVCYTSKKPGCSTFYLGQIVDREDQLVSVNFLQKVKGGRGYIWPKKIEKEDVYDHQIFASGLTARVEENIFSFDEGAFQEAFEECCQNLIKIERKMKIESVWEETGTPYWKIGPVSWKDFKTLQLDMLEVQETQMKITLGMSESGWEVGYVIDEVHICHICNVFITLNTIIMFQPFFS</sequence>
<name>A0A913YTY3_EXADI</name>
<keyword evidence="3" id="KW-1185">Reference proteome</keyword>
<organism evidence="2 3">
    <name type="scientific">Exaiptasia diaphana</name>
    <name type="common">Tropical sea anemone</name>
    <name type="synonym">Aiptasia pulchella</name>
    <dbReference type="NCBI Taxonomy" id="2652724"/>
    <lineage>
        <taxon>Eukaryota</taxon>
        <taxon>Metazoa</taxon>
        <taxon>Cnidaria</taxon>
        <taxon>Anthozoa</taxon>
        <taxon>Hexacorallia</taxon>
        <taxon>Actiniaria</taxon>
        <taxon>Aiptasiidae</taxon>
        <taxon>Exaiptasia</taxon>
    </lineage>
</organism>
<proteinExistence type="predicted"/>
<dbReference type="KEGG" id="epa:110249106"/>